<comment type="similarity">
    <text evidence="7">Belongs to the binding-protein-dependent transport system permease family.</text>
</comment>
<evidence type="ECO:0000256" key="7">
    <source>
        <dbReference type="RuleBase" id="RU363032"/>
    </source>
</evidence>
<dbReference type="PROSITE" id="PS50928">
    <property type="entry name" value="ABC_TM1"/>
    <property type="match status" value="1"/>
</dbReference>
<dbReference type="InterPro" id="IPR000515">
    <property type="entry name" value="MetI-like"/>
</dbReference>
<evidence type="ECO:0000256" key="2">
    <source>
        <dbReference type="ARBA" id="ARBA00022448"/>
    </source>
</evidence>
<feature type="transmembrane region" description="Helical" evidence="7">
    <location>
        <begin position="61"/>
        <end position="87"/>
    </location>
</feature>
<feature type="domain" description="ABC transmembrane type-1" evidence="8">
    <location>
        <begin position="57"/>
        <end position="245"/>
    </location>
</feature>
<reference evidence="9 10" key="1">
    <citation type="submission" date="2016-10" db="EMBL/GenBank/DDBJ databases">
        <authorList>
            <person name="de Groot N.N."/>
        </authorList>
    </citation>
    <scope>NUCLEOTIDE SEQUENCE [LARGE SCALE GENOMIC DNA]</scope>
    <source>
        <strain evidence="9 10">A52C2</strain>
    </source>
</reference>
<sequence length="263" mass="28652">MTAGRTLRLGRGGRGLLIFVGLILIWWGLTLLFRVPSYMLPTPDRVAVALWNGRGYLAHNALITICEIMLGLGFGLLLGASLALAMMFSPLFQRWMMPVLVVSQAIPVFALAPLLVLWFGFGLASKVIMAMLVIFFPVTASFFDGLRRTETGWIDLAKTMRASPYAQLRHVRLVAALPAFGSGLRVAAAVAPIGAVIGEWVGSASGLGYVMLNSNARMQTDVCFAALFLLSLMAVFLWQLVDILLRRILYWVPDASHPAGRSA</sequence>
<evidence type="ECO:0000256" key="5">
    <source>
        <dbReference type="ARBA" id="ARBA00022989"/>
    </source>
</evidence>
<gene>
    <name evidence="9" type="ORF">SAMN05216548_11286</name>
</gene>
<keyword evidence="5 7" id="KW-1133">Transmembrane helix</keyword>
<dbReference type="CDD" id="cd06261">
    <property type="entry name" value="TM_PBP2"/>
    <property type="match status" value="1"/>
</dbReference>
<name>A0A1H9M087_9HYPH</name>
<comment type="subcellular location">
    <subcellularLocation>
        <location evidence="1 7">Cell membrane</location>
        <topology evidence="1 7">Multi-pass membrane protein</topology>
    </subcellularLocation>
</comment>
<dbReference type="InterPro" id="IPR035906">
    <property type="entry name" value="MetI-like_sf"/>
</dbReference>
<feature type="transmembrane region" description="Helical" evidence="7">
    <location>
        <begin position="222"/>
        <end position="241"/>
    </location>
</feature>
<evidence type="ECO:0000259" key="8">
    <source>
        <dbReference type="PROSITE" id="PS50928"/>
    </source>
</evidence>
<dbReference type="Pfam" id="PF00528">
    <property type="entry name" value="BPD_transp_1"/>
    <property type="match status" value="1"/>
</dbReference>
<dbReference type="PANTHER" id="PTHR30151">
    <property type="entry name" value="ALKANE SULFONATE ABC TRANSPORTER-RELATED, MEMBRANE SUBUNIT"/>
    <property type="match status" value="1"/>
</dbReference>
<dbReference type="Proteomes" id="UP000199647">
    <property type="component" value="Unassembled WGS sequence"/>
</dbReference>
<proteinExistence type="inferred from homology"/>
<feature type="transmembrane region" description="Helical" evidence="7">
    <location>
        <begin position="99"/>
        <end position="121"/>
    </location>
</feature>
<dbReference type="GO" id="GO:0055085">
    <property type="term" value="P:transmembrane transport"/>
    <property type="evidence" value="ECO:0007669"/>
    <property type="project" value="InterPro"/>
</dbReference>
<evidence type="ECO:0000256" key="1">
    <source>
        <dbReference type="ARBA" id="ARBA00004651"/>
    </source>
</evidence>
<dbReference type="STRING" id="1855383.SAMN05216548_11286"/>
<keyword evidence="6 7" id="KW-0472">Membrane</keyword>
<dbReference type="GO" id="GO:0005886">
    <property type="term" value="C:plasma membrane"/>
    <property type="evidence" value="ECO:0007669"/>
    <property type="project" value="UniProtKB-SubCell"/>
</dbReference>
<dbReference type="OrthoDB" id="9786495at2"/>
<keyword evidence="3" id="KW-1003">Cell membrane</keyword>
<feature type="transmembrane region" description="Helical" evidence="7">
    <location>
        <begin position="12"/>
        <end position="33"/>
    </location>
</feature>
<keyword evidence="2 7" id="KW-0813">Transport</keyword>
<keyword evidence="10" id="KW-1185">Reference proteome</keyword>
<accession>A0A1H9M087</accession>
<dbReference type="SUPFAM" id="SSF161098">
    <property type="entry name" value="MetI-like"/>
    <property type="match status" value="1"/>
</dbReference>
<keyword evidence="4 7" id="KW-0812">Transmembrane</keyword>
<evidence type="ECO:0000313" key="10">
    <source>
        <dbReference type="Proteomes" id="UP000199647"/>
    </source>
</evidence>
<evidence type="ECO:0000256" key="3">
    <source>
        <dbReference type="ARBA" id="ARBA00022475"/>
    </source>
</evidence>
<protein>
    <submittedName>
        <fullName evidence="9">Putative hydroxymethylpyrimidine transport system permease protein</fullName>
    </submittedName>
</protein>
<dbReference type="Gene3D" id="1.10.3720.10">
    <property type="entry name" value="MetI-like"/>
    <property type="match status" value="1"/>
</dbReference>
<dbReference type="AlphaFoldDB" id="A0A1H9M087"/>
<dbReference type="EMBL" id="FOFG01000012">
    <property type="protein sequence ID" value="SER17091.1"/>
    <property type="molecule type" value="Genomic_DNA"/>
</dbReference>
<dbReference type="PANTHER" id="PTHR30151:SF20">
    <property type="entry name" value="ABC TRANSPORTER PERMEASE PROTEIN HI_0355-RELATED"/>
    <property type="match status" value="1"/>
</dbReference>
<evidence type="ECO:0000256" key="6">
    <source>
        <dbReference type="ARBA" id="ARBA00023136"/>
    </source>
</evidence>
<evidence type="ECO:0000256" key="4">
    <source>
        <dbReference type="ARBA" id="ARBA00022692"/>
    </source>
</evidence>
<evidence type="ECO:0000313" key="9">
    <source>
        <dbReference type="EMBL" id="SER17091.1"/>
    </source>
</evidence>
<dbReference type="RefSeq" id="WP_092498047.1">
    <property type="nucleotide sequence ID" value="NZ_FOFG01000012.1"/>
</dbReference>
<organism evidence="9 10">
    <name type="scientific">Faunimonas pinastri</name>
    <dbReference type="NCBI Taxonomy" id="1855383"/>
    <lineage>
        <taxon>Bacteria</taxon>
        <taxon>Pseudomonadati</taxon>
        <taxon>Pseudomonadota</taxon>
        <taxon>Alphaproteobacteria</taxon>
        <taxon>Hyphomicrobiales</taxon>
        <taxon>Afifellaceae</taxon>
        <taxon>Faunimonas</taxon>
    </lineage>
</organism>